<reference evidence="2" key="1">
    <citation type="submission" date="2023-03" db="EMBL/GenBank/DDBJ databases">
        <title>Massive genome expansion in bonnet fungi (Mycena s.s.) driven by repeated elements and novel gene families across ecological guilds.</title>
        <authorList>
            <consortium name="Lawrence Berkeley National Laboratory"/>
            <person name="Harder C.B."/>
            <person name="Miyauchi S."/>
            <person name="Viragh M."/>
            <person name="Kuo A."/>
            <person name="Thoen E."/>
            <person name="Andreopoulos B."/>
            <person name="Lu D."/>
            <person name="Skrede I."/>
            <person name="Drula E."/>
            <person name="Henrissat B."/>
            <person name="Morin E."/>
            <person name="Kohler A."/>
            <person name="Barry K."/>
            <person name="LaButti K."/>
            <person name="Morin E."/>
            <person name="Salamov A."/>
            <person name="Lipzen A."/>
            <person name="Mereny Z."/>
            <person name="Hegedus B."/>
            <person name="Baldrian P."/>
            <person name="Stursova M."/>
            <person name="Weitz H."/>
            <person name="Taylor A."/>
            <person name="Grigoriev I.V."/>
            <person name="Nagy L.G."/>
            <person name="Martin F."/>
            <person name="Kauserud H."/>
        </authorList>
    </citation>
    <scope>NUCLEOTIDE SEQUENCE</scope>
    <source>
        <strain evidence="2">9284</strain>
    </source>
</reference>
<dbReference type="CDD" id="cd18186">
    <property type="entry name" value="BTB_POZ_ZBTB_KLHL-like"/>
    <property type="match status" value="1"/>
</dbReference>
<feature type="domain" description="BTB" evidence="1">
    <location>
        <begin position="14"/>
        <end position="87"/>
    </location>
</feature>
<proteinExistence type="predicted"/>
<dbReference type="Proteomes" id="UP001221142">
    <property type="component" value="Unassembled WGS sequence"/>
</dbReference>
<evidence type="ECO:0000313" key="2">
    <source>
        <dbReference type="EMBL" id="KAJ7624495.1"/>
    </source>
</evidence>
<gene>
    <name evidence="2" type="ORF">FB45DRAFT_1030634</name>
</gene>
<organism evidence="2 3">
    <name type="scientific">Roridomyces roridus</name>
    <dbReference type="NCBI Taxonomy" id="1738132"/>
    <lineage>
        <taxon>Eukaryota</taxon>
        <taxon>Fungi</taxon>
        <taxon>Dikarya</taxon>
        <taxon>Basidiomycota</taxon>
        <taxon>Agaricomycotina</taxon>
        <taxon>Agaricomycetes</taxon>
        <taxon>Agaricomycetidae</taxon>
        <taxon>Agaricales</taxon>
        <taxon>Marasmiineae</taxon>
        <taxon>Mycenaceae</taxon>
        <taxon>Roridomyces</taxon>
    </lineage>
</organism>
<dbReference type="AlphaFoldDB" id="A0AAD7BLG4"/>
<keyword evidence="3" id="KW-1185">Reference proteome</keyword>
<dbReference type="SUPFAM" id="SSF54695">
    <property type="entry name" value="POZ domain"/>
    <property type="match status" value="1"/>
</dbReference>
<protein>
    <recommendedName>
        <fullName evidence="1">BTB domain-containing protein</fullName>
    </recommendedName>
</protein>
<comment type="caution">
    <text evidence="2">The sequence shown here is derived from an EMBL/GenBank/DDBJ whole genome shotgun (WGS) entry which is preliminary data.</text>
</comment>
<name>A0AAD7BLG4_9AGAR</name>
<evidence type="ECO:0000313" key="3">
    <source>
        <dbReference type="Proteomes" id="UP001221142"/>
    </source>
</evidence>
<dbReference type="InterPro" id="IPR000210">
    <property type="entry name" value="BTB/POZ_dom"/>
</dbReference>
<dbReference type="EMBL" id="JARKIF010000013">
    <property type="protein sequence ID" value="KAJ7624495.1"/>
    <property type="molecule type" value="Genomic_DNA"/>
</dbReference>
<dbReference type="PROSITE" id="PS50097">
    <property type="entry name" value="BTB"/>
    <property type="match status" value="1"/>
</dbReference>
<accession>A0AAD7BLG4</accession>
<evidence type="ECO:0000259" key="1">
    <source>
        <dbReference type="PROSITE" id="PS50097"/>
    </source>
</evidence>
<dbReference type="Pfam" id="PF00651">
    <property type="entry name" value="BTB"/>
    <property type="match status" value="1"/>
</dbReference>
<sequence>MAESLVRSPDVWFDDGTIILQAEHTLFRAYRGVLAAQSSIFRDTLSIPQPEEQETFDGCTVVKVHDTAQDFQLFLSATHNAGYLTTRPVAGIEMLCRLLRLATKYDVEHICMRMFSILTTI</sequence>
<dbReference type="Gene3D" id="3.30.710.10">
    <property type="entry name" value="Potassium Channel Kv1.1, Chain A"/>
    <property type="match status" value="1"/>
</dbReference>
<dbReference type="InterPro" id="IPR011333">
    <property type="entry name" value="SKP1/BTB/POZ_sf"/>
</dbReference>